<proteinExistence type="predicted"/>
<comment type="caution">
    <text evidence="1">The sequence shown here is derived from an EMBL/GenBank/DDBJ whole genome shotgun (WGS) entry which is preliminary data.</text>
</comment>
<sequence length="135" mass="15699">MRKKAQERKKAMSPPSNLSSSVSNNPPVDLMPFMETKERSFYDTGYSMDDIWEDIVLSESDMMKTVCETIMASPIWNYCPPPPDMLWMMEDLAQGDLRRSDKCHRDCIVVSKQEQDLHLHQCKWIQCLLVNLSSH</sequence>
<reference evidence="1 2" key="1">
    <citation type="journal article" date="2022" name="Plant J.">
        <title>Chromosome-level genome of Camellia lanceoleosa provides a valuable resource for understanding genome evolution and self-incompatibility.</title>
        <authorList>
            <person name="Gong W."/>
            <person name="Xiao S."/>
            <person name="Wang L."/>
            <person name="Liao Z."/>
            <person name="Chang Y."/>
            <person name="Mo W."/>
            <person name="Hu G."/>
            <person name="Li W."/>
            <person name="Zhao G."/>
            <person name="Zhu H."/>
            <person name="Hu X."/>
            <person name="Ji K."/>
            <person name="Xiang X."/>
            <person name="Song Q."/>
            <person name="Yuan D."/>
            <person name="Jin S."/>
            <person name="Zhang L."/>
        </authorList>
    </citation>
    <scope>NUCLEOTIDE SEQUENCE [LARGE SCALE GENOMIC DNA]</scope>
    <source>
        <strain evidence="1">SQ_2022a</strain>
    </source>
</reference>
<accession>A0ACC0I4N9</accession>
<evidence type="ECO:0000313" key="2">
    <source>
        <dbReference type="Proteomes" id="UP001060215"/>
    </source>
</evidence>
<dbReference type="Proteomes" id="UP001060215">
    <property type="component" value="Chromosome 2"/>
</dbReference>
<dbReference type="EMBL" id="CM045759">
    <property type="protein sequence ID" value="KAI8019677.1"/>
    <property type="molecule type" value="Genomic_DNA"/>
</dbReference>
<keyword evidence="2" id="KW-1185">Reference proteome</keyword>
<gene>
    <name evidence="1" type="ORF">LOK49_LG04G02283</name>
</gene>
<name>A0ACC0I4N9_9ERIC</name>
<organism evidence="1 2">
    <name type="scientific">Camellia lanceoleosa</name>
    <dbReference type="NCBI Taxonomy" id="1840588"/>
    <lineage>
        <taxon>Eukaryota</taxon>
        <taxon>Viridiplantae</taxon>
        <taxon>Streptophyta</taxon>
        <taxon>Embryophyta</taxon>
        <taxon>Tracheophyta</taxon>
        <taxon>Spermatophyta</taxon>
        <taxon>Magnoliopsida</taxon>
        <taxon>eudicotyledons</taxon>
        <taxon>Gunneridae</taxon>
        <taxon>Pentapetalae</taxon>
        <taxon>asterids</taxon>
        <taxon>Ericales</taxon>
        <taxon>Theaceae</taxon>
        <taxon>Camellia</taxon>
    </lineage>
</organism>
<evidence type="ECO:0000313" key="1">
    <source>
        <dbReference type="EMBL" id="KAI8019677.1"/>
    </source>
</evidence>
<protein>
    <submittedName>
        <fullName evidence="1">Uncharacterized protein</fullName>
    </submittedName>
</protein>